<comment type="caution">
    <text evidence="2">The sequence shown here is derived from an EMBL/GenBank/DDBJ whole genome shotgun (WGS) entry which is preliminary data.</text>
</comment>
<gene>
    <name evidence="2" type="ORF">SCF082_LOCUS39852</name>
</gene>
<keyword evidence="3" id="KW-1185">Reference proteome</keyword>
<dbReference type="Gene3D" id="1.10.443.10">
    <property type="entry name" value="Intergrase catalytic core"/>
    <property type="match status" value="1"/>
</dbReference>
<evidence type="ECO:0000256" key="1">
    <source>
        <dbReference type="ARBA" id="ARBA00023172"/>
    </source>
</evidence>
<reference evidence="2 3" key="1">
    <citation type="submission" date="2024-02" db="EMBL/GenBank/DDBJ databases">
        <authorList>
            <person name="Chen Y."/>
            <person name="Shah S."/>
            <person name="Dougan E. K."/>
            <person name="Thang M."/>
            <person name="Chan C."/>
        </authorList>
    </citation>
    <scope>NUCLEOTIDE SEQUENCE [LARGE SCALE GENOMIC DNA]</scope>
</reference>
<organism evidence="2 3">
    <name type="scientific">Durusdinium trenchii</name>
    <dbReference type="NCBI Taxonomy" id="1381693"/>
    <lineage>
        <taxon>Eukaryota</taxon>
        <taxon>Sar</taxon>
        <taxon>Alveolata</taxon>
        <taxon>Dinophyceae</taxon>
        <taxon>Suessiales</taxon>
        <taxon>Symbiodiniaceae</taxon>
        <taxon>Durusdinium</taxon>
    </lineage>
</organism>
<dbReference type="InterPro" id="IPR013762">
    <property type="entry name" value="Integrase-like_cat_sf"/>
</dbReference>
<keyword evidence="1" id="KW-0233">DNA recombination</keyword>
<name>A0ABP0Q7L8_9DINO</name>
<dbReference type="InterPro" id="IPR011010">
    <property type="entry name" value="DNA_brk_join_enz"/>
</dbReference>
<dbReference type="Proteomes" id="UP001642464">
    <property type="component" value="Unassembled WGS sequence"/>
</dbReference>
<dbReference type="EMBL" id="CAXAMM010039128">
    <property type="protein sequence ID" value="CAK9083979.1"/>
    <property type="molecule type" value="Genomic_DNA"/>
</dbReference>
<accession>A0ABP0Q7L8</accession>
<evidence type="ECO:0000313" key="3">
    <source>
        <dbReference type="Proteomes" id="UP001642464"/>
    </source>
</evidence>
<dbReference type="SUPFAM" id="SSF56349">
    <property type="entry name" value="DNA breaking-rejoining enzymes"/>
    <property type="match status" value="1"/>
</dbReference>
<protein>
    <submittedName>
        <fullName evidence="2">Uncharacterized protein C18H10.09</fullName>
    </submittedName>
</protein>
<evidence type="ECO:0000313" key="2">
    <source>
        <dbReference type="EMBL" id="CAK9083979.1"/>
    </source>
</evidence>
<sequence>MAAGSRAVHSDSSLQPLTSLAASGASSDPGVGLSERRAWFQDPEWVEDLRESLPYTEVFRFRFQKSGHINVLECRVYKTWLKHCAKRYPQSRLLALLDSRVTMGAAAKGRSSSRALSRVLRSSLGYVLGGCLYPGTLHCRSQWNRADGPSRDGPIPEPTKPEAAWIQDLRKGDFEAFDQMLIAATWTRPVGRWYRLLLLIAGDIESNPGPFHDGGRRPRGELNLLGGFAQATSDRMLRCLNAFEQWCKDEAGGMPRYWLVYAITAVQQICPEYRRVLSGAWQVDRKWQLEEPGQCRAVLSAPVLRAILALSLLWGWWSLAGVVALGFGGMLHPNEFLCLTRRDLVFPEDTWMEQRMLYVRIKNPKTARFARRQRVRIDDSSIRFLAWCVFRHLSLDSQLFTASTASFRRQWNSVLDRLSVPRRQSEGGATPGTLRGSGATSEYLQTGDISRTQWKGRWAQTKTLERYAQEVGAQLFLFSLTEASRRQIQVYGGHLSLILADLFPNELRVFAKQEVDGG</sequence>
<proteinExistence type="predicted"/>